<dbReference type="AlphaFoldDB" id="A0A9P4N819"/>
<evidence type="ECO:0000313" key="3">
    <source>
        <dbReference type="EMBL" id="KAF2263516.1"/>
    </source>
</evidence>
<reference evidence="4" key="1">
    <citation type="journal article" date="2020" name="Stud. Mycol.">
        <title>101 Dothideomycetes genomes: A test case for predicting lifestyles and emergence of pathogens.</title>
        <authorList>
            <person name="Haridas S."/>
            <person name="Albert R."/>
            <person name="Binder M."/>
            <person name="Bloem J."/>
            <person name="LaButti K."/>
            <person name="Salamov A."/>
            <person name="Andreopoulos B."/>
            <person name="Baker S."/>
            <person name="Barry K."/>
            <person name="Bills G."/>
            <person name="Bluhm B."/>
            <person name="Cannon C."/>
            <person name="Castanera R."/>
            <person name="Culley D."/>
            <person name="Daum C."/>
            <person name="Ezra D."/>
            <person name="Gonzalez J."/>
            <person name="Henrissat B."/>
            <person name="Kuo A."/>
            <person name="Liang C."/>
            <person name="Lipzen A."/>
            <person name="Lutzoni F."/>
            <person name="Magnuson J."/>
            <person name="Mondo S."/>
            <person name="Nolan M."/>
            <person name="Ohm R."/>
            <person name="Pangilinan J."/>
            <person name="Park H.-J."/>
            <person name="Ramirez L."/>
            <person name="Alfaro M."/>
            <person name="Sun H."/>
            <person name="Tritt A."/>
            <person name="Yoshinaga Y."/>
            <person name="Zwiers L.-H."/>
            <person name="Turgeon B."/>
            <person name="Goodwin S."/>
            <person name="Spatafora J."/>
            <person name="Crous P."/>
            <person name="Grigoriev I."/>
        </authorList>
    </citation>
    <scope>NUCLEOTIDE SEQUENCE [LARGE SCALE GENOMIC DNA]</scope>
    <source>
        <strain evidence="4">CBS 304.66</strain>
    </source>
</reference>
<gene>
    <name evidence="3" type="ORF">CC78DRAFT_271318</name>
</gene>
<dbReference type="EMBL" id="ML986625">
    <property type="protein sequence ID" value="KAF2263516.1"/>
    <property type="molecule type" value="Genomic_DNA"/>
</dbReference>
<feature type="compositionally biased region" description="Polar residues" evidence="2">
    <location>
        <begin position="458"/>
        <end position="468"/>
    </location>
</feature>
<feature type="compositionally biased region" description="Basic and acidic residues" evidence="2">
    <location>
        <begin position="500"/>
        <end position="517"/>
    </location>
</feature>
<keyword evidence="4" id="KW-1185">Reference proteome</keyword>
<evidence type="ECO:0000256" key="2">
    <source>
        <dbReference type="SAM" id="MobiDB-lite"/>
    </source>
</evidence>
<dbReference type="Proteomes" id="UP000800093">
    <property type="component" value="Unassembled WGS sequence"/>
</dbReference>
<feature type="region of interest" description="Disordered" evidence="2">
    <location>
        <begin position="431"/>
        <end position="517"/>
    </location>
</feature>
<organism evidence="3 4">
    <name type="scientific">Lojkania enalia</name>
    <dbReference type="NCBI Taxonomy" id="147567"/>
    <lineage>
        <taxon>Eukaryota</taxon>
        <taxon>Fungi</taxon>
        <taxon>Dikarya</taxon>
        <taxon>Ascomycota</taxon>
        <taxon>Pezizomycotina</taxon>
        <taxon>Dothideomycetes</taxon>
        <taxon>Pleosporomycetidae</taxon>
        <taxon>Pleosporales</taxon>
        <taxon>Pleosporales incertae sedis</taxon>
        <taxon>Lojkania</taxon>
    </lineage>
</organism>
<feature type="compositionally biased region" description="Pro residues" evidence="2">
    <location>
        <begin position="431"/>
        <end position="444"/>
    </location>
</feature>
<evidence type="ECO:0000313" key="4">
    <source>
        <dbReference type="Proteomes" id="UP000800093"/>
    </source>
</evidence>
<comment type="caution">
    <text evidence="3">The sequence shown here is derived from an EMBL/GenBank/DDBJ whole genome shotgun (WGS) entry which is preliminary data.</text>
</comment>
<name>A0A9P4N819_9PLEO</name>
<feature type="coiled-coil region" evidence="1">
    <location>
        <begin position="298"/>
        <end position="325"/>
    </location>
</feature>
<evidence type="ECO:0000256" key="1">
    <source>
        <dbReference type="SAM" id="Coils"/>
    </source>
</evidence>
<protein>
    <submittedName>
        <fullName evidence="3">Uncharacterized protein</fullName>
    </submittedName>
</protein>
<keyword evidence="1" id="KW-0175">Coiled coil</keyword>
<dbReference type="OrthoDB" id="5431474at2759"/>
<sequence length="517" mass="58542">MEDLKRKLSSARRPDTGNRDIIRELNQYKQNNASLAKQVESLMAKLNESKKNERNLSKALEDIEKNCTEWQEKASKVEQLGKNSLALQNTIDHLEYRLEMANTEKLDAEEQLFNLQSHRTPFDPKPPKLQVPNNRQSAHTSISTVFSSGAGGSPTGYHNESQDPTTLSAFISHIERLQEQIKQKDSRVTELEQVNERLRLDRENLERDNQKLNLQSDIQTQLLQKAKTTDAHIEQLRTAIIERESIIGDKEKAIRMAERQLEHHKLLLHAEIRRHATLSLYADVQDDPLPDLTSLASKEDINRWIERLQNRLKKEKSKFLENEQSSVHGSIVDDFKKEIDFYVREIIYYKLDIKGYKSDIKKLKHLATRMGNYGSRIFEMNSPDPSLGRSDDTPVRTRFSAGTPGLGISSTPSPISTGPISATVSVGRPVTPPPALTTPDPIPASPAKTALGTHKQFSHQLHLTTPVSPHTPPRKPGINPANEADNIDPGISPRSVARLSPERRKPTVRDIREDRNN</sequence>
<proteinExistence type="predicted"/>
<accession>A0A9P4N819</accession>
<feature type="coiled-coil region" evidence="1">
    <location>
        <begin position="18"/>
        <end position="111"/>
    </location>
</feature>
<feature type="coiled-coil region" evidence="1">
    <location>
        <begin position="174"/>
        <end position="222"/>
    </location>
</feature>